<dbReference type="SUPFAM" id="SSF52266">
    <property type="entry name" value="SGNH hydrolase"/>
    <property type="match status" value="1"/>
</dbReference>
<feature type="signal peptide" evidence="2">
    <location>
        <begin position="1"/>
        <end position="34"/>
    </location>
</feature>
<gene>
    <name evidence="3" type="ORF">F0562_027104</name>
</gene>
<dbReference type="FunFam" id="3.40.50.1110:FF:000003">
    <property type="entry name" value="GDSL esterase/lipase APG"/>
    <property type="match status" value="1"/>
</dbReference>
<dbReference type="PANTHER" id="PTHR45642:SF95">
    <property type="entry name" value="GDSL-LIKE LIPASE_ACYLHYDROLASE FAMILY PROTEIN, EXPRESSED"/>
    <property type="match status" value="1"/>
</dbReference>
<dbReference type="EMBL" id="CM018038">
    <property type="protein sequence ID" value="KAA8537496.1"/>
    <property type="molecule type" value="Genomic_DNA"/>
</dbReference>
<evidence type="ECO:0000313" key="4">
    <source>
        <dbReference type="Proteomes" id="UP000325577"/>
    </source>
</evidence>
<dbReference type="Gene3D" id="3.40.50.1110">
    <property type="entry name" value="SGNH hydrolase"/>
    <property type="match status" value="1"/>
</dbReference>
<evidence type="ECO:0000256" key="2">
    <source>
        <dbReference type="SAM" id="SignalP"/>
    </source>
</evidence>
<dbReference type="Proteomes" id="UP000325577">
    <property type="component" value="Linkage Group LG15"/>
</dbReference>
<keyword evidence="4" id="KW-1185">Reference proteome</keyword>
<comment type="similarity">
    <text evidence="1">Belongs to the 'GDSL' lipolytic enzyme family.</text>
</comment>
<proteinExistence type="inferred from homology"/>
<dbReference type="InterPro" id="IPR001087">
    <property type="entry name" value="GDSL"/>
</dbReference>
<dbReference type="InterPro" id="IPR050592">
    <property type="entry name" value="GDSL_lipolytic_enzyme"/>
</dbReference>
<organism evidence="3 4">
    <name type="scientific">Nyssa sinensis</name>
    <dbReference type="NCBI Taxonomy" id="561372"/>
    <lineage>
        <taxon>Eukaryota</taxon>
        <taxon>Viridiplantae</taxon>
        <taxon>Streptophyta</taxon>
        <taxon>Embryophyta</taxon>
        <taxon>Tracheophyta</taxon>
        <taxon>Spermatophyta</taxon>
        <taxon>Magnoliopsida</taxon>
        <taxon>eudicotyledons</taxon>
        <taxon>Gunneridae</taxon>
        <taxon>Pentapetalae</taxon>
        <taxon>asterids</taxon>
        <taxon>Cornales</taxon>
        <taxon>Nyssaceae</taxon>
        <taxon>Nyssa</taxon>
    </lineage>
</organism>
<dbReference type="InterPro" id="IPR035669">
    <property type="entry name" value="SGNH_plant_lipase-like"/>
</dbReference>
<dbReference type="AlphaFoldDB" id="A0A5J5B5G3"/>
<dbReference type="Pfam" id="PF00657">
    <property type="entry name" value="Lipase_GDSL"/>
    <property type="match status" value="1"/>
</dbReference>
<name>A0A5J5B5G3_9ASTE</name>
<dbReference type="InterPro" id="IPR036514">
    <property type="entry name" value="SGNH_hydro_sf"/>
</dbReference>
<reference evidence="3 4" key="1">
    <citation type="submission" date="2019-09" db="EMBL/GenBank/DDBJ databases">
        <title>A chromosome-level genome assembly of the Chinese tupelo Nyssa sinensis.</title>
        <authorList>
            <person name="Yang X."/>
            <person name="Kang M."/>
            <person name="Yang Y."/>
            <person name="Xiong H."/>
            <person name="Wang M."/>
            <person name="Zhang Z."/>
            <person name="Wang Z."/>
            <person name="Wu H."/>
            <person name="Ma T."/>
            <person name="Liu J."/>
            <person name="Xi Z."/>
        </authorList>
    </citation>
    <scope>NUCLEOTIDE SEQUENCE [LARGE SCALE GENOMIC DNA]</scope>
    <source>
        <strain evidence="3">J267</strain>
        <tissue evidence="3">Leaf</tissue>
    </source>
</reference>
<evidence type="ECO:0000256" key="1">
    <source>
        <dbReference type="ARBA" id="ARBA00008668"/>
    </source>
</evidence>
<dbReference type="CDD" id="cd01837">
    <property type="entry name" value="SGNH_plant_lipase_like"/>
    <property type="match status" value="1"/>
</dbReference>
<keyword evidence="2" id="KW-0732">Signal</keyword>
<feature type="chain" id="PRO_5023812983" description="SGNH hydrolase-type esterase domain-containing protein" evidence="2">
    <location>
        <begin position="35"/>
        <end position="367"/>
    </location>
</feature>
<sequence length="367" mass="40300">MQFMKLPSHSSSLSSSSIIFLSFHVSLLFFSSEAVTKLPENVTFPAVIFFGDSIVDQGNNNNLNTLTKCNFPPYGKDFSGGNPTGRFTNAKTPADLIAEGVGVKELLPAYLDPNLQTKDIPTGVSFASGATGYDPQTPQLASVLSMSDQLEMFKEYIGKLKVIVGEEGTQNILANSFFVVVSGSDDIANTYFTIGIRRLQYDIDSYTDLMASSASSFIQELYNLGARKIGVLGVPPIGCVPSQRTLAGGVIRGCSEKHNHAARLFNNKLSSEIDSLRNNLAQSRVAYMDVYYSLLDLIENPHKHGFDVVNKGCCGTGNIEVSILCNKLSQTCSDDSRYLFWDSYHPTEKGYRIIVNDILQKYLSDFF</sequence>
<dbReference type="GO" id="GO:0005576">
    <property type="term" value="C:extracellular region"/>
    <property type="evidence" value="ECO:0007669"/>
    <property type="project" value="TreeGrafter"/>
</dbReference>
<dbReference type="GO" id="GO:0016788">
    <property type="term" value="F:hydrolase activity, acting on ester bonds"/>
    <property type="evidence" value="ECO:0007669"/>
    <property type="project" value="InterPro"/>
</dbReference>
<dbReference type="OrthoDB" id="1600564at2759"/>
<evidence type="ECO:0000313" key="3">
    <source>
        <dbReference type="EMBL" id="KAA8537496.1"/>
    </source>
</evidence>
<evidence type="ECO:0008006" key="5">
    <source>
        <dbReference type="Google" id="ProtNLM"/>
    </source>
</evidence>
<accession>A0A5J5B5G3</accession>
<protein>
    <recommendedName>
        <fullName evidence="5">SGNH hydrolase-type esterase domain-containing protein</fullName>
    </recommendedName>
</protein>
<dbReference type="PANTHER" id="PTHR45642">
    <property type="entry name" value="GDSL ESTERASE/LIPASE EXL3"/>
    <property type="match status" value="1"/>
</dbReference>